<dbReference type="OrthoDB" id="513636at2759"/>
<feature type="signal peptide" evidence="1">
    <location>
        <begin position="1"/>
        <end position="20"/>
    </location>
</feature>
<dbReference type="Gene3D" id="2.30.180.10">
    <property type="entry name" value="FAS1 domain"/>
    <property type="match status" value="1"/>
</dbReference>
<dbReference type="InParanoid" id="E1ZDR3"/>
<dbReference type="InterPro" id="IPR036378">
    <property type="entry name" value="FAS1_dom_sf"/>
</dbReference>
<accession>E1ZDR3</accession>
<evidence type="ECO:0000256" key="1">
    <source>
        <dbReference type="SAM" id="SignalP"/>
    </source>
</evidence>
<dbReference type="KEGG" id="cvr:CHLNCDRAFT_145558"/>
<proteinExistence type="predicted"/>
<dbReference type="SUPFAM" id="SSF82153">
    <property type="entry name" value="FAS1 domain"/>
    <property type="match status" value="1"/>
</dbReference>
<evidence type="ECO:0008006" key="4">
    <source>
        <dbReference type="Google" id="ProtNLM"/>
    </source>
</evidence>
<evidence type="ECO:0000313" key="3">
    <source>
        <dbReference type="Proteomes" id="UP000008141"/>
    </source>
</evidence>
<dbReference type="Proteomes" id="UP000008141">
    <property type="component" value="Unassembled WGS sequence"/>
</dbReference>
<gene>
    <name evidence="2" type="ORF">CHLNCDRAFT_145558</name>
</gene>
<keyword evidence="3" id="KW-1185">Reference proteome</keyword>
<reference evidence="2 3" key="1">
    <citation type="journal article" date="2010" name="Plant Cell">
        <title>The Chlorella variabilis NC64A genome reveals adaptation to photosymbiosis, coevolution with viruses, and cryptic sex.</title>
        <authorList>
            <person name="Blanc G."/>
            <person name="Duncan G."/>
            <person name="Agarkova I."/>
            <person name="Borodovsky M."/>
            <person name="Gurnon J."/>
            <person name="Kuo A."/>
            <person name="Lindquist E."/>
            <person name="Lucas S."/>
            <person name="Pangilinan J."/>
            <person name="Polle J."/>
            <person name="Salamov A."/>
            <person name="Terry A."/>
            <person name="Yamada T."/>
            <person name="Dunigan D.D."/>
            <person name="Grigoriev I.V."/>
            <person name="Claverie J.M."/>
            <person name="Van Etten J.L."/>
        </authorList>
    </citation>
    <scope>NUCLEOTIDE SEQUENCE [LARGE SCALE GENOMIC DNA]</scope>
    <source>
        <strain evidence="2 3">NC64A</strain>
    </source>
</reference>
<dbReference type="EMBL" id="GL433843">
    <property type="protein sequence ID" value="EFN55905.1"/>
    <property type="molecule type" value="Genomic_DNA"/>
</dbReference>
<dbReference type="AlphaFoldDB" id="E1ZDR3"/>
<dbReference type="GeneID" id="17355335"/>
<organism evidence="3">
    <name type="scientific">Chlorella variabilis</name>
    <name type="common">Green alga</name>
    <dbReference type="NCBI Taxonomy" id="554065"/>
    <lineage>
        <taxon>Eukaryota</taxon>
        <taxon>Viridiplantae</taxon>
        <taxon>Chlorophyta</taxon>
        <taxon>core chlorophytes</taxon>
        <taxon>Trebouxiophyceae</taxon>
        <taxon>Chlorellales</taxon>
        <taxon>Chlorellaceae</taxon>
        <taxon>Chlorella clade</taxon>
        <taxon>Chlorella</taxon>
    </lineage>
</organism>
<dbReference type="RefSeq" id="XP_005848007.1">
    <property type="nucleotide sequence ID" value="XM_005847945.1"/>
</dbReference>
<feature type="chain" id="PRO_5003156220" description="FAS1 domain-containing protein" evidence="1">
    <location>
        <begin position="21"/>
        <end position="129"/>
    </location>
</feature>
<keyword evidence="1" id="KW-0732">Signal</keyword>
<protein>
    <recommendedName>
        <fullName evidence="4">FAS1 domain-containing protein</fullName>
    </recommendedName>
</protein>
<sequence>MMRCSIAVALVALLAVSAEAAKPPTVLAAVLASPDLSLLVAAEKADDPAVAQLLGSKAFGGTWIQTLVKGHPGVLKITKKKVVRLYTTSGGSALVVKADIKAGKAVVHKINRVLVPGKKVWWPKAKVIT</sequence>
<name>E1ZDR3_CHLVA</name>
<evidence type="ECO:0000313" key="2">
    <source>
        <dbReference type="EMBL" id="EFN55905.1"/>
    </source>
</evidence>